<accession>A0A8J5M2Z5</accession>
<name>A0A8J5M2Z5_9STRA</name>
<proteinExistence type="predicted"/>
<organism evidence="1 2">
    <name type="scientific">Phytophthora aleatoria</name>
    <dbReference type="NCBI Taxonomy" id="2496075"/>
    <lineage>
        <taxon>Eukaryota</taxon>
        <taxon>Sar</taxon>
        <taxon>Stramenopiles</taxon>
        <taxon>Oomycota</taxon>
        <taxon>Peronosporomycetes</taxon>
        <taxon>Peronosporales</taxon>
        <taxon>Peronosporaceae</taxon>
        <taxon>Phytophthora</taxon>
    </lineage>
</organism>
<reference evidence="1" key="1">
    <citation type="submission" date="2021-01" db="EMBL/GenBank/DDBJ databases">
        <title>Phytophthora aleatoria, a newly-described species from Pinus radiata is distinct from Phytophthora cactorum isolates based on comparative genomics.</title>
        <authorList>
            <person name="Mcdougal R."/>
            <person name="Panda P."/>
            <person name="Williams N."/>
            <person name="Studholme D.J."/>
        </authorList>
    </citation>
    <scope>NUCLEOTIDE SEQUENCE</scope>
    <source>
        <strain evidence="1">NZFS 4037</strain>
    </source>
</reference>
<dbReference type="Proteomes" id="UP000709295">
    <property type="component" value="Unassembled WGS sequence"/>
</dbReference>
<evidence type="ECO:0000313" key="2">
    <source>
        <dbReference type="Proteomes" id="UP000709295"/>
    </source>
</evidence>
<sequence length="106" mass="12479">MAFLSAEHEKSKSYGTIVKTRKRMRYAGKLDNPIVRYLCLKDSGMVQDDSKTIHHIWLSKTKNKSAICKLATHTNMRLQYILHFTYLFVCQRWWKLRGAFMLAVLP</sequence>
<keyword evidence="2" id="KW-1185">Reference proteome</keyword>
<gene>
    <name evidence="1" type="ORF">JG688_00014974</name>
</gene>
<dbReference type="AlphaFoldDB" id="A0A8J5M2Z5"/>
<comment type="caution">
    <text evidence="1">The sequence shown here is derived from an EMBL/GenBank/DDBJ whole genome shotgun (WGS) entry which is preliminary data.</text>
</comment>
<dbReference type="EMBL" id="JAENGY010001519">
    <property type="protein sequence ID" value="KAG6948731.1"/>
    <property type="molecule type" value="Genomic_DNA"/>
</dbReference>
<protein>
    <submittedName>
        <fullName evidence="1">Uncharacterized protein</fullName>
    </submittedName>
</protein>
<evidence type="ECO:0000313" key="1">
    <source>
        <dbReference type="EMBL" id="KAG6948731.1"/>
    </source>
</evidence>